<dbReference type="SUPFAM" id="SSF100950">
    <property type="entry name" value="NagB/RpiA/CoA transferase-like"/>
    <property type="match status" value="1"/>
</dbReference>
<dbReference type="InterPro" id="IPR004547">
    <property type="entry name" value="Glucosamine6P_isomerase"/>
</dbReference>
<evidence type="ECO:0000313" key="5">
    <source>
        <dbReference type="EMBL" id="MFD0868385.1"/>
    </source>
</evidence>
<dbReference type="PANTHER" id="PTHR11280">
    <property type="entry name" value="GLUCOSAMINE-6-PHOSPHATE ISOMERASE"/>
    <property type="match status" value="1"/>
</dbReference>
<dbReference type="GO" id="GO:0004342">
    <property type="term" value="F:glucosamine-6-phosphate deaminase activity"/>
    <property type="evidence" value="ECO:0007669"/>
    <property type="project" value="UniProtKB-EC"/>
</dbReference>
<dbReference type="InterPro" id="IPR018321">
    <property type="entry name" value="Glucosamine6P_isomerase_CS"/>
</dbReference>
<evidence type="ECO:0000259" key="4">
    <source>
        <dbReference type="Pfam" id="PF01182"/>
    </source>
</evidence>
<keyword evidence="6" id="KW-1185">Reference proteome</keyword>
<protein>
    <recommendedName>
        <fullName evidence="3">Glucosamine-6-phosphate deaminase</fullName>
        <ecNumber evidence="3">3.5.99.6</ecNumber>
    </recommendedName>
    <alternativeName>
        <fullName evidence="3">GlcN6P deaminase</fullName>
        <shortName evidence="3">GNPDA</shortName>
    </alternativeName>
    <alternativeName>
        <fullName evidence="3">Glucosamine-6-phosphate isomerase</fullName>
    </alternativeName>
</protein>
<comment type="similarity">
    <text evidence="3">Belongs to the glucosamine/galactosamine-6-phosphate isomerase family. NagB subfamily.</text>
</comment>
<evidence type="ECO:0000256" key="1">
    <source>
        <dbReference type="ARBA" id="ARBA00022801"/>
    </source>
</evidence>
<dbReference type="EMBL" id="JBHTIU010000012">
    <property type="protein sequence ID" value="MFD0868385.1"/>
    <property type="molecule type" value="Genomic_DNA"/>
</dbReference>
<comment type="caution">
    <text evidence="5">The sequence shown here is derived from an EMBL/GenBank/DDBJ whole genome shotgun (WGS) entry which is preliminary data.</text>
</comment>
<dbReference type="NCBIfam" id="TIGR00502">
    <property type="entry name" value="nagB"/>
    <property type="match status" value="1"/>
</dbReference>
<comment type="catalytic activity">
    <reaction evidence="3">
        <text>alpha-D-glucosamine 6-phosphate + H2O = beta-D-fructose 6-phosphate + NH4(+)</text>
        <dbReference type="Rhea" id="RHEA:12172"/>
        <dbReference type="ChEBI" id="CHEBI:15377"/>
        <dbReference type="ChEBI" id="CHEBI:28938"/>
        <dbReference type="ChEBI" id="CHEBI:57634"/>
        <dbReference type="ChEBI" id="CHEBI:75989"/>
        <dbReference type="EC" id="3.5.99.6"/>
    </reaction>
</comment>
<accession>A0ABW3D8W9</accession>
<comment type="pathway">
    <text evidence="3">Amino-sugar metabolism; N-acetylneuraminate degradation; D-fructose 6-phosphate from N-acetylneuraminate: step 5/5.</text>
</comment>
<name>A0ABW3D8W9_9BACL</name>
<feature type="active site" description="For ring-opening step" evidence="3">
    <location>
        <position position="143"/>
    </location>
</feature>
<feature type="active site" description="Proton acceptor; for ring-opening step" evidence="3">
    <location>
        <position position="138"/>
    </location>
</feature>
<feature type="active site" description="For ring-opening step" evidence="3">
    <location>
        <position position="136"/>
    </location>
</feature>
<dbReference type="RefSeq" id="WP_144933848.1">
    <property type="nucleotide sequence ID" value="NZ_JBHTIU010000012.1"/>
</dbReference>
<dbReference type="InterPro" id="IPR006148">
    <property type="entry name" value="Glc/Gal-6P_isomerase"/>
</dbReference>
<dbReference type="HAMAP" id="MF_01241">
    <property type="entry name" value="GlcN6P_deamin"/>
    <property type="match status" value="1"/>
</dbReference>
<reference evidence="6" key="1">
    <citation type="journal article" date="2019" name="Int. J. Syst. Evol. Microbiol.">
        <title>The Global Catalogue of Microorganisms (GCM) 10K type strain sequencing project: providing services to taxonomists for standard genome sequencing and annotation.</title>
        <authorList>
            <consortium name="The Broad Institute Genomics Platform"/>
            <consortium name="The Broad Institute Genome Sequencing Center for Infectious Disease"/>
            <person name="Wu L."/>
            <person name="Ma J."/>
        </authorList>
    </citation>
    <scope>NUCLEOTIDE SEQUENCE [LARGE SCALE GENOMIC DNA]</scope>
    <source>
        <strain evidence="6">CCUG 57263</strain>
    </source>
</reference>
<dbReference type="Proteomes" id="UP001597120">
    <property type="component" value="Unassembled WGS sequence"/>
</dbReference>
<dbReference type="InterPro" id="IPR037171">
    <property type="entry name" value="NagB/RpiA_transferase-like"/>
</dbReference>
<feature type="active site" description="Proton acceptor; for enolization step" evidence="3">
    <location>
        <position position="67"/>
    </location>
</feature>
<sequence length="242" mass="26442">MNVHIFSSNEELNEAAAGLLAATLHTKANAVLGLATGSTPVGVYEKLVELYKKGSVSFKSAKTFNLDEYVGLPRDHSESYYTFMNTRLFQHIDLPAENAHIPNGNAEIVQEECVRYDQMIEQAGGIDIQILGIGHNGHIGFNEPGPTLQSATHLVDLHEETRKANARFFDSIDDVPVQAITVGLGTIMKSKTILLLAKGSDKAEIMHRALRGPIDPQCPASFLQLHPQLIVMTDSEAGRLLK</sequence>
<dbReference type="PANTHER" id="PTHR11280:SF5">
    <property type="entry name" value="GLUCOSAMINE-6-PHOSPHATE ISOMERASE"/>
    <property type="match status" value="1"/>
</dbReference>
<dbReference type="PROSITE" id="PS01161">
    <property type="entry name" value="GLC_GALNAC_ISOMERASE"/>
    <property type="match status" value="1"/>
</dbReference>
<dbReference type="CDD" id="cd01399">
    <property type="entry name" value="GlcN6P_deaminase"/>
    <property type="match status" value="1"/>
</dbReference>
<organism evidence="5 6">
    <name type="scientific">Paenibacillus residui</name>
    <dbReference type="NCBI Taxonomy" id="629724"/>
    <lineage>
        <taxon>Bacteria</taxon>
        <taxon>Bacillati</taxon>
        <taxon>Bacillota</taxon>
        <taxon>Bacilli</taxon>
        <taxon>Bacillales</taxon>
        <taxon>Paenibacillaceae</taxon>
        <taxon>Paenibacillus</taxon>
    </lineage>
</organism>
<evidence type="ECO:0000256" key="3">
    <source>
        <dbReference type="HAMAP-Rule" id="MF_01241"/>
    </source>
</evidence>
<feature type="domain" description="Glucosamine/galactosamine-6-phosphate isomerase" evidence="4">
    <location>
        <begin position="11"/>
        <end position="224"/>
    </location>
</feature>
<dbReference type="Pfam" id="PF01182">
    <property type="entry name" value="Glucosamine_iso"/>
    <property type="match status" value="1"/>
</dbReference>
<comment type="caution">
    <text evidence="3">Lacks conserved residue(s) required for the propagation of feature annotation.</text>
</comment>
<keyword evidence="1 3" id="KW-0378">Hydrolase</keyword>
<evidence type="ECO:0000256" key="2">
    <source>
        <dbReference type="ARBA" id="ARBA00023277"/>
    </source>
</evidence>
<dbReference type="EC" id="3.5.99.6" evidence="3"/>
<keyword evidence="2 3" id="KW-0119">Carbohydrate metabolism</keyword>
<evidence type="ECO:0000313" key="6">
    <source>
        <dbReference type="Proteomes" id="UP001597120"/>
    </source>
</evidence>
<comment type="function">
    <text evidence="3">Catalyzes the reversible isomerization-deamination of glucosamine 6-phosphate (GlcN6P) to form fructose 6-phosphate (Fru6P) and ammonium ion.</text>
</comment>
<dbReference type="Gene3D" id="3.40.50.1360">
    <property type="match status" value="1"/>
</dbReference>
<proteinExistence type="inferred from homology"/>
<gene>
    <name evidence="3 5" type="primary">nagB</name>
    <name evidence="5" type="ORF">ACFQ03_04435</name>
</gene>